<feature type="transmembrane region" description="Helical" evidence="1">
    <location>
        <begin position="35"/>
        <end position="53"/>
    </location>
</feature>
<keyword evidence="1" id="KW-1133">Transmembrane helix</keyword>
<name>A0A2M7XCL8_9BACT</name>
<sequence>MKAFIRFILPRLVLIFLGGAMIGYAQTLHGHAQATHAFLCAIAGIGLIGYVIAPSLAVIGETLGYWTAGQIIRLIEAKR</sequence>
<gene>
    <name evidence="2" type="ORF">CO174_02325</name>
</gene>
<dbReference type="Proteomes" id="UP000229385">
    <property type="component" value="Unassembled WGS sequence"/>
</dbReference>
<proteinExistence type="predicted"/>
<comment type="caution">
    <text evidence="2">The sequence shown here is derived from an EMBL/GenBank/DDBJ whole genome shotgun (WGS) entry which is preliminary data.</text>
</comment>
<evidence type="ECO:0000313" key="2">
    <source>
        <dbReference type="EMBL" id="PJA45609.1"/>
    </source>
</evidence>
<accession>A0A2M7XCL8</accession>
<keyword evidence="1" id="KW-0472">Membrane</keyword>
<evidence type="ECO:0000313" key="3">
    <source>
        <dbReference type="Proteomes" id="UP000229385"/>
    </source>
</evidence>
<dbReference type="EMBL" id="PFWU01000029">
    <property type="protein sequence ID" value="PJA45609.1"/>
    <property type="molecule type" value="Genomic_DNA"/>
</dbReference>
<dbReference type="AlphaFoldDB" id="A0A2M7XCL8"/>
<protein>
    <submittedName>
        <fullName evidence="2">Uncharacterized protein</fullName>
    </submittedName>
</protein>
<evidence type="ECO:0000256" key="1">
    <source>
        <dbReference type="SAM" id="Phobius"/>
    </source>
</evidence>
<organism evidence="2 3">
    <name type="scientific">Candidatus Uhrbacteria bacterium CG_4_9_14_3_um_filter_50_9</name>
    <dbReference type="NCBI Taxonomy" id="1975035"/>
    <lineage>
        <taxon>Bacteria</taxon>
        <taxon>Candidatus Uhriibacteriota</taxon>
    </lineage>
</organism>
<keyword evidence="1" id="KW-0812">Transmembrane</keyword>
<reference evidence="3" key="1">
    <citation type="submission" date="2017-09" db="EMBL/GenBank/DDBJ databases">
        <title>Depth-based differentiation of microbial function through sediment-hosted aquifers and enrichment of novel symbionts in the deep terrestrial subsurface.</title>
        <authorList>
            <person name="Probst A.J."/>
            <person name="Ladd B."/>
            <person name="Jarett J.K."/>
            <person name="Geller-Mcgrath D.E."/>
            <person name="Sieber C.M.K."/>
            <person name="Emerson J.B."/>
            <person name="Anantharaman K."/>
            <person name="Thomas B.C."/>
            <person name="Malmstrom R."/>
            <person name="Stieglmeier M."/>
            <person name="Klingl A."/>
            <person name="Woyke T."/>
            <person name="Ryan C.M."/>
            <person name="Banfield J.F."/>
        </authorList>
    </citation>
    <scope>NUCLEOTIDE SEQUENCE [LARGE SCALE GENOMIC DNA]</scope>
</reference>